<organism evidence="1 2">
    <name type="scientific">Oceanospirillum sediminis</name>
    <dbReference type="NCBI Taxonomy" id="2760088"/>
    <lineage>
        <taxon>Bacteria</taxon>
        <taxon>Pseudomonadati</taxon>
        <taxon>Pseudomonadota</taxon>
        <taxon>Gammaproteobacteria</taxon>
        <taxon>Oceanospirillales</taxon>
        <taxon>Oceanospirillaceae</taxon>
        <taxon>Oceanospirillum</taxon>
    </lineage>
</organism>
<name>A0A839IVK9_9GAMM</name>
<dbReference type="Proteomes" id="UP000565262">
    <property type="component" value="Unassembled WGS sequence"/>
</dbReference>
<dbReference type="AlphaFoldDB" id="A0A839IVK9"/>
<accession>A0A839IVK9</accession>
<sequence>MVLQEIQKIQEQGISTLQGIANELNRIGVMTPKAAKLNEQGQLTEEQRKKLTFSATQVKRILETI</sequence>
<keyword evidence="2" id="KW-1185">Reference proteome</keyword>
<evidence type="ECO:0000313" key="1">
    <source>
        <dbReference type="EMBL" id="MBB1488654.1"/>
    </source>
</evidence>
<evidence type="ECO:0000313" key="2">
    <source>
        <dbReference type="Proteomes" id="UP000565262"/>
    </source>
</evidence>
<reference evidence="1 2" key="1">
    <citation type="submission" date="2020-08" db="EMBL/GenBank/DDBJ databases">
        <title>Oceanospirillum sp. nov. isolated from marine sediment.</title>
        <authorList>
            <person name="Ji X."/>
        </authorList>
    </citation>
    <scope>NUCLEOTIDE SEQUENCE [LARGE SCALE GENOMIC DNA]</scope>
    <source>
        <strain evidence="1 2">D5</strain>
    </source>
</reference>
<dbReference type="RefSeq" id="WP_182810425.1">
    <property type="nucleotide sequence ID" value="NZ_JACJFM010000032.1"/>
</dbReference>
<gene>
    <name evidence="1" type="ORF">H4O21_18770</name>
</gene>
<dbReference type="EMBL" id="JACJFM010000032">
    <property type="protein sequence ID" value="MBB1488654.1"/>
    <property type="molecule type" value="Genomic_DNA"/>
</dbReference>
<comment type="caution">
    <text evidence="1">The sequence shown here is derived from an EMBL/GenBank/DDBJ whole genome shotgun (WGS) entry which is preliminary data.</text>
</comment>
<protein>
    <submittedName>
        <fullName evidence="1">Uncharacterized protein</fullName>
    </submittedName>
</protein>
<proteinExistence type="predicted"/>